<proteinExistence type="predicted"/>
<evidence type="ECO:0000313" key="2">
    <source>
        <dbReference type="Proteomes" id="UP001479436"/>
    </source>
</evidence>
<organism evidence="1 2">
    <name type="scientific">Basidiobolus ranarum</name>
    <dbReference type="NCBI Taxonomy" id="34480"/>
    <lineage>
        <taxon>Eukaryota</taxon>
        <taxon>Fungi</taxon>
        <taxon>Fungi incertae sedis</taxon>
        <taxon>Zoopagomycota</taxon>
        <taxon>Entomophthoromycotina</taxon>
        <taxon>Basidiobolomycetes</taxon>
        <taxon>Basidiobolales</taxon>
        <taxon>Basidiobolaceae</taxon>
        <taxon>Basidiobolus</taxon>
    </lineage>
</organism>
<accession>A0ABR2VLC8</accession>
<gene>
    <name evidence="1" type="ORF">K7432_016632</name>
</gene>
<reference evidence="1 2" key="1">
    <citation type="submission" date="2023-04" db="EMBL/GenBank/DDBJ databases">
        <title>Genome of Basidiobolus ranarum AG-B5.</title>
        <authorList>
            <person name="Stajich J.E."/>
            <person name="Carter-House D."/>
            <person name="Gryganskyi A."/>
        </authorList>
    </citation>
    <scope>NUCLEOTIDE SEQUENCE [LARGE SCALE GENOMIC DNA]</scope>
    <source>
        <strain evidence="1 2">AG-B5</strain>
    </source>
</reference>
<evidence type="ECO:0000313" key="1">
    <source>
        <dbReference type="EMBL" id="KAK9675134.1"/>
    </source>
</evidence>
<name>A0ABR2VLC8_9FUNG</name>
<sequence length="103" mass="12011">MCDKRFFREVFLSLVDKRVRDGSTTGESRLSAKVRQAREKINAYKEECCKLASYAPIKSANAQQIAIYESIKIHTAYINKVALHFGNRLRMFLNKVLRKKRKD</sequence>
<dbReference type="Proteomes" id="UP001479436">
    <property type="component" value="Unassembled WGS sequence"/>
</dbReference>
<keyword evidence="2" id="KW-1185">Reference proteome</keyword>
<comment type="caution">
    <text evidence="1">The sequence shown here is derived from an EMBL/GenBank/DDBJ whole genome shotgun (WGS) entry which is preliminary data.</text>
</comment>
<protein>
    <submittedName>
        <fullName evidence="1">Uncharacterized protein</fullName>
    </submittedName>
</protein>
<dbReference type="EMBL" id="JASJQH010009750">
    <property type="protein sequence ID" value="KAK9675134.1"/>
    <property type="molecule type" value="Genomic_DNA"/>
</dbReference>